<keyword evidence="2" id="KW-1185">Reference proteome</keyword>
<proteinExistence type="predicted"/>
<dbReference type="PANTHER" id="PTHR10000:SF8">
    <property type="entry name" value="HAD SUPERFAMILY HYDROLASE-LIKE, TYPE 3"/>
    <property type="match status" value="1"/>
</dbReference>
<dbReference type="SFLD" id="SFLDS00003">
    <property type="entry name" value="Haloacid_Dehalogenase"/>
    <property type="match status" value="1"/>
</dbReference>
<reference evidence="1 2" key="1">
    <citation type="submission" date="2021-06" db="EMBL/GenBank/DDBJ databases">
        <authorList>
            <person name="Sun Q."/>
            <person name="Li D."/>
        </authorList>
    </citation>
    <scope>NUCLEOTIDE SEQUENCE [LARGE SCALE GENOMIC DNA]</scope>
    <source>
        <strain evidence="1 2">MSJ-4</strain>
    </source>
</reference>
<evidence type="ECO:0000313" key="2">
    <source>
        <dbReference type="Proteomes" id="UP000736583"/>
    </source>
</evidence>
<dbReference type="NCBIfam" id="TIGR00099">
    <property type="entry name" value="Cof-subfamily"/>
    <property type="match status" value="1"/>
</dbReference>
<dbReference type="InterPro" id="IPR000150">
    <property type="entry name" value="Cof"/>
</dbReference>
<comment type="caution">
    <text evidence="1">The sequence shown here is derived from an EMBL/GenBank/DDBJ whole genome shotgun (WGS) entry which is preliminary data.</text>
</comment>
<dbReference type="SFLD" id="SFLDG01144">
    <property type="entry name" value="C2.B.4:_PGP_Like"/>
    <property type="match status" value="1"/>
</dbReference>
<dbReference type="NCBIfam" id="TIGR01484">
    <property type="entry name" value="HAD-SF-IIB"/>
    <property type="match status" value="1"/>
</dbReference>
<name>A0ABS6EYR5_9CLOT</name>
<dbReference type="InterPro" id="IPR006379">
    <property type="entry name" value="HAD-SF_hydro_IIB"/>
</dbReference>
<dbReference type="PROSITE" id="PS01229">
    <property type="entry name" value="COF_2"/>
    <property type="match status" value="1"/>
</dbReference>
<dbReference type="PANTHER" id="PTHR10000">
    <property type="entry name" value="PHOSPHOSERINE PHOSPHATASE"/>
    <property type="match status" value="1"/>
</dbReference>
<accession>A0ABS6EYR5</accession>
<evidence type="ECO:0000313" key="1">
    <source>
        <dbReference type="EMBL" id="MBU5591359.1"/>
    </source>
</evidence>
<dbReference type="RefSeq" id="WP_216456351.1">
    <property type="nucleotide sequence ID" value="NZ_JAHLQL010000001.1"/>
</dbReference>
<dbReference type="Pfam" id="PF08282">
    <property type="entry name" value="Hydrolase_3"/>
    <property type="match status" value="1"/>
</dbReference>
<dbReference type="GO" id="GO:0016787">
    <property type="term" value="F:hydrolase activity"/>
    <property type="evidence" value="ECO:0007669"/>
    <property type="project" value="UniProtKB-KW"/>
</dbReference>
<dbReference type="SFLD" id="SFLDG01140">
    <property type="entry name" value="C2.B:_Phosphomannomutase_and_P"/>
    <property type="match status" value="1"/>
</dbReference>
<gene>
    <name evidence="1" type="ORF">KQI89_06260</name>
</gene>
<dbReference type="Proteomes" id="UP000736583">
    <property type="component" value="Unassembled WGS sequence"/>
</dbReference>
<protein>
    <submittedName>
        <fullName evidence="1">Cof-type HAD-IIB family hydrolase</fullName>
    </submittedName>
</protein>
<sequence length="276" mass="31003">MKYKMLCTDMDGTLLNSNKDISDRTKEAIKKAHEKGVHIVVSTGRMFNSANYYADMLHIKAPIISANGAFIREKDKNDVIYKNVLGKDKCNSLLKVLQKHKVHAHFHTPNAMFSDKMVFSAKIYSDMNSYLPEDNKIDIHIVEKDWEQIFEKYEDSIVKCIAIDEDVEKIKNVKSEIMKMSGIEVVSSYENNCEIMTEGVSKGRGVEILAGYYGLNPEEIICIGDNENDLSMIKVAGLGIAMGNAPEDIKKQADYVTDNNDSDGVAKAIEKFILNS</sequence>
<dbReference type="EMBL" id="JAHLQL010000001">
    <property type="protein sequence ID" value="MBU5591359.1"/>
    <property type="molecule type" value="Genomic_DNA"/>
</dbReference>
<organism evidence="1 2">
    <name type="scientific">Clostridium simiarum</name>
    <dbReference type="NCBI Taxonomy" id="2841506"/>
    <lineage>
        <taxon>Bacteria</taxon>
        <taxon>Bacillati</taxon>
        <taxon>Bacillota</taxon>
        <taxon>Clostridia</taxon>
        <taxon>Eubacteriales</taxon>
        <taxon>Clostridiaceae</taxon>
        <taxon>Clostridium</taxon>
    </lineage>
</organism>
<dbReference type="CDD" id="cd07516">
    <property type="entry name" value="HAD_Pase"/>
    <property type="match status" value="1"/>
</dbReference>
<keyword evidence="1" id="KW-0378">Hydrolase</keyword>